<evidence type="ECO:0000256" key="1">
    <source>
        <dbReference type="SAM" id="MobiDB-lite"/>
    </source>
</evidence>
<feature type="compositionally biased region" description="Basic and acidic residues" evidence="1">
    <location>
        <begin position="72"/>
        <end position="91"/>
    </location>
</feature>
<feature type="region of interest" description="Disordered" evidence="1">
    <location>
        <begin position="69"/>
        <end position="109"/>
    </location>
</feature>
<accession>A0ABQ4XB71</accession>
<reference evidence="2" key="2">
    <citation type="submission" date="2022-01" db="EMBL/GenBank/DDBJ databases">
        <authorList>
            <person name="Yamashiro T."/>
            <person name="Shiraishi A."/>
            <person name="Satake H."/>
            <person name="Nakayama K."/>
        </authorList>
    </citation>
    <scope>NUCLEOTIDE SEQUENCE</scope>
</reference>
<sequence length="109" mass="12449">MNKKDSSKGEEIKQESKVEVKEEDKGEESTRKRKHDNTLTSPSTAPAKPFPTTILSHSRNLHLWHVRLGTDIQKESQKRPNQARDGKDKVNPKPKSIKVKSQPHEENTT</sequence>
<proteinExistence type="predicted"/>
<name>A0ABQ4XB71_9ASTR</name>
<dbReference type="Proteomes" id="UP001151760">
    <property type="component" value="Unassembled WGS sequence"/>
</dbReference>
<dbReference type="EMBL" id="BQNB010009361">
    <property type="protein sequence ID" value="GJS62444.1"/>
    <property type="molecule type" value="Genomic_DNA"/>
</dbReference>
<comment type="caution">
    <text evidence="2">The sequence shown here is derived from an EMBL/GenBank/DDBJ whole genome shotgun (WGS) entry which is preliminary data.</text>
</comment>
<evidence type="ECO:0000313" key="3">
    <source>
        <dbReference type="Proteomes" id="UP001151760"/>
    </source>
</evidence>
<evidence type="ECO:0000313" key="2">
    <source>
        <dbReference type="EMBL" id="GJS62444.1"/>
    </source>
</evidence>
<reference evidence="2" key="1">
    <citation type="journal article" date="2022" name="Int. J. Mol. Sci.">
        <title>Draft Genome of Tanacetum Coccineum: Genomic Comparison of Closely Related Tanacetum-Family Plants.</title>
        <authorList>
            <person name="Yamashiro T."/>
            <person name="Shiraishi A."/>
            <person name="Nakayama K."/>
            <person name="Satake H."/>
        </authorList>
    </citation>
    <scope>NUCLEOTIDE SEQUENCE</scope>
</reference>
<keyword evidence="3" id="KW-1185">Reference proteome</keyword>
<feature type="region of interest" description="Disordered" evidence="1">
    <location>
        <begin position="1"/>
        <end position="54"/>
    </location>
</feature>
<gene>
    <name evidence="2" type="ORF">Tco_0657228</name>
</gene>
<protein>
    <submittedName>
        <fullName evidence="2">Uncharacterized protein</fullName>
    </submittedName>
</protein>
<feature type="compositionally biased region" description="Basic and acidic residues" evidence="1">
    <location>
        <begin position="1"/>
        <end position="30"/>
    </location>
</feature>
<organism evidence="2 3">
    <name type="scientific">Tanacetum coccineum</name>
    <dbReference type="NCBI Taxonomy" id="301880"/>
    <lineage>
        <taxon>Eukaryota</taxon>
        <taxon>Viridiplantae</taxon>
        <taxon>Streptophyta</taxon>
        <taxon>Embryophyta</taxon>
        <taxon>Tracheophyta</taxon>
        <taxon>Spermatophyta</taxon>
        <taxon>Magnoliopsida</taxon>
        <taxon>eudicotyledons</taxon>
        <taxon>Gunneridae</taxon>
        <taxon>Pentapetalae</taxon>
        <taxon>asterids</taxon>
        <taxon>campanulids</taxon>
        <taxon>Asterales</taxon>
        <taxon>Asteraceae</taxon>
        <taxon>Asteroideae</taxon>
        <taxon>Anthemideae</taxon>
        <taxon>Anthemidinae</taxon>
        <taxon>Tanacetum</taxon>
    </lineage>
</organism>